<keyword evidence="5 10" id="KW-0808">Transferase</keyword>
<evidence type="ECO:0000256" key="6">
    <source>
        <dbReference type="ARBA" id="ARBA00022763"/>
    </source>
</evidence>
<dbReference type="PROSITE" id="PS00374">
    <property type="entry name" value="MGMT"/>
    <property type="match status" value="1"/>
</dbReference>
<protein>
    <recommendedName>
        <fullName evidence="3">methylated-DNA--[protein]-cysteine S-methyltransferase</fullName>
        <ecNumber evidence="3">2.1.1.63</ecNumber>
    </recommendedName>
</protein>
<evidence type="ECO:0000256" key="4">
    <source>
        <dbReference type="ARBA" id="ARBA00022603"/>
    </source>
</evidence>
<dbReference type="EMBL" id="CP007030">
    <property type="protein sequence ID" value="AHF01845.1"/>
    <property type="molecule type" value="Genomic_DNA"/>
</dbReference>
<reference evidence="10 11" key="1">
    <citation type="submission" date="2013-12" db="EMBL/GenBank/DDBJ databases">
        <authorList>
            <consortium name="DOE Joint Genome Institute"/>
            <person name="Kappler U."/>
            <person name="Huntemann M."/>
            <person name="Han J."/>
            <person name="Chen A."/>
            <person name="Kyrpides N."/>
            <person name="Mavromatis K."/>
            <person name="Markowitz V."/>
            <person name="Palaniappan K."/>
            <person name="Ivanova N."/>
            <person name="Schaumberg A."/>
            <person name="Pati A."/>
            <person name="Liolios K."/>
            <person name="Nordberg H.P."/>
            <person name="Cantor M.N."/>
            <person name="Hua S.X."/>
            <person name="Woyke T."/>
        </authorList>
    </citation>
    <scope>NUCLEOTIDE SEQUENCE [LARGE SCALE GENOMIC DNA]</scope>
    <source>
        <strain evidence="11">AL2</strain>
    </source>
</reference>
<gene>
    <name evidence="10" type="ORF">THIAE_08830</name>
</gene>
<keyword evidence="11" id="KW-1185">Reference proteome</keyword>
<keyword evidence="7" id="KW-0234">DNA repair</keyword>
<evidence type="ECO:0000256" key="1">
    <source>
        <dbReference type="ARBA" id="ARBA00001286"/>
    </source>
</evidence>
<dbReference type="CDD" id="cd06445">
    <property type="entry name" value="ATase"/>
    <property type="match status" value="1"/>
</dbReference>
<dbReference type="Gene3D" id="1.10.10.10">
    <property type="entry name" value="Winged helix-like DNA-binding domain superfamily/Winged helix DNA-binding domain"/>
    <property type="match status" value="1"/>
</dbReference>
<evidence type="ECO:0000256" key="7">
    <source>
        <dbReference type="ARBA" id="ARBA00023204"/>
    </source>
</evidence>
<dbReference type="GO" id="GO:0003908">
    <property type="term" value="F:methylated-DNA-[protein]-cysteine S-methyltransferase activity"/>
    <property type="evidence" value="ECO:0007669"/>
    <property type="project" value="UniProtKB-EC"/>
</dbReference>
<keyword evidence="4 10" id="KW-0489">Methyltransferase</keyword>
<dbReference type="InterPro" id="IPR036217">
    <property type="entry name" value="MethylDNA_cys_MeTrfase_DNAb"/>
</dbReference>
<name>W0DTA3_9GAMM</name>
<dbReference type="EC" id="2.1.1.63" evidence="3"/>
<evidence type="ECO:0000256" key="3">
    <source>
        <dbReference type="ARBA" id="ARBA00011918"/>
    </source>
</evidence>
<evidence type="ECO:0000256" key="5">
    <source>
        <dbReference type="ARBA" id="ARBA00022679"/>
    </source>
</evidence>
<dbReference type="PANTHER" id="PTHR10815">
    <property type="entry name" value="METHYLATED-DNA--PROTEIN-CYSTEINE METHYLTRANSFERASE"/>
    <property type="match status" value="1"/>
</dbReference>
<dbReference type="NCBIfam" id="TIGR00589">
    <property type="entry name" value="ogt"/>
    <property type="match status" value="1"/>
</dbReference>
<dbReference type="RefSeq" id="WP_006460922.1">
    <property type="nucleotide sequence ID" value="NZ_CP007030.1"/>
</dbReference>
<dbReference type="Pfam" id="PF01035">
    <property type="entry name" value="DNA_binding_1"/>
    <property type="match status" value="1"/>
</dbReference>
<dbReference type="FunFam" id="1.10.10.10:FF:000214">
    <property type="entry name" value="Methylated-DNA--protein-cysteine methyltransferase"/>
    <property type="match status" value="1"/>
</dbReference>
<evidence type="ECO:0000313" key="10">
    <source>
        <dbReference type="EMBL" id="AHF01845.1"/>
    </source>
</evidence>
<dbReference type="InParanoid" id="W0DTA3"/>
<dbReference type="AlphaFoldDB" id="W0DTA3"/>
<dbReference type="PANTHER" id="PTHR10815:SF13">
    <property type="entry name" value="METHYLATED-DNA--PROTEIN-CYSTEINE METHYLTRANSFERASE"/>
    <property type="match status" value="1"/>
</dbReference>
<accession>W0DTA3</accession>
<evidence type="ECO:0000256" key="2">
    <source>
        <dbReference type="ARBA" id="ARBA00008711"/>
    </source>
</evidence>
<keyword evidence="6" id="KW-0227">DNA damage</keyword>
<dbReference type="SUPFAM" id="SSF46767">
    <property type="entry name" value="Methylated DNA-protein cysteine methyltransferase, C-terminal domain"/>
    <property type="match status" value="1"/>
</dbReference>
<comment type="catalytic activity">
    <reaction evidence="1">
        <text>a 4-O-methyl-thymidine in DNA + L-cysteinyl-[protein] = a thymidine in DNA + S-methyl-L-cysteinyl-[protein]</text>
        <dbReference type="Rhea" id="RHEA:53428"/>
        <dbReference type="Rhea" id="RHEA-COMP:10131"/>
        <dbReference type="Rhea" id="RHEA-COMP:10132"/>
        <dbReference type="Rhea" id="RHEA-COMP:13555"/>
        <dbReference type="Rhea" id="RHEA-COMP:13556"/>
        <dbReference type="ChEBI" id="CHEBI:29950"/>
        <dbReference type="ChEBI" id="CHEBI:82612"/>
        <dbReference type="ChEBI" id="CHEBI:137386"/>
        <dbReference type="ChEBI" id="CHEBI:137387"/>
        <dbReference type="EC" id="2.1.1.63"/>
    </reaction>
</comment>
<comment type="similarity">
    <text evidence="2">Belongs to the MGMT family.</text>
</comment>
<dbReference type="InterPro" id="IPR036388">
    <property type="entry name" value="WH-like_DNA-bd_sf"/>
</dbReference>
<sequence>MNSRIIPHDWLVSRADTPIGLLYLATWQGRLVRASFAPFDDAADEQALTSQTDHNQTHQAWLDAIHTGVLPGSLAPKGTDFQLSVWQALQQIPLGQTRSYQQLADQLGRPQAVRAVANAIAANPIAWFIPCHRVIRSNGELGGYAWGLAQKQQLLDWEATHAN</sequence>
<dbReference type="Proteomes" id="UP000005380">
    <property type="component" value="Chromosome"/>
</dbReference>
<evidence type="ECO:0000313" key="11">
    <source>
        <dbReference type="Proteomes" id="UP000005380"/>
    </source>
</evidence>
<evidence type="ECO:0000259" key="9">
    <source>
        <dbReference type="Pfam" id="PF01035"/>
    </source>
</evidence>
<feature type="domain" description="Methylated-DNA-[protein]-cysteine S-methyltransferase DNA binding" evidence="9">
    <location>
        <begin position="80"/>
        <end position="159"/>
    </location>
</feature>
<dbReference type="STRING" id="717772.THIAE_08830"/>
<dbReference type="eggNOG" id="COG0350">
    <property type="taxonomic scope" value="Bacteria"/>
</dbReference>
<dbReference type="GO" id="GO:0006281">
    <property type="term" value="P:DNA repair"/>
    <property type="evidence" value="ECO:0007669"/>
    <property type="project" value="UniProtKB-KW"/>
</dbReference>
<dbReference type="HOGENOM" id="CLU_000445_52_2_6"/>
<proteinExistence type="inferred from homology"/>
<dbReference type="OrthoDB" id="9811249at2"/>
<organism evidence="10 11">
    <name type="scientific">Thiomicrospira aerophila AL3</name>
    <dbReference type="NCBI Taxonomy" id="717772"/>
    <lineage>
        <taxon>Bacteria</taxon>
        <taxon>Pseudomonadati</taxon>
        <taxon>Pseudomonadota</taxon>
        <taxon>Gammaproteobacteria</taxon>
        <taxon>Thiotrichales</taxon>
        <taxon>Piscirickettsiaceae</taxon>
        <taxon>Thiomicrospira</taxon>
    </lineage>
</organism>
<dbReference type="InterPro" id="IPR001497">
    <property type="entry name" value="MethylDNA_cys_MeTrfase_AS"/>
</dbReference>
<evidence type="ECO:0000256" key="8">
    <source>
        <dbReference type="ARBA" id="ARBA00049348"/>
    </source>
</evidence>
<dbReference type="KEGG" id="tao:THIAE_08830"/>
<dbReference type="InterPro" id="IPR014048">
    <property type="entry name" value="MethylDNA_cys_MeTrfase_DNA-bd"/>
</dbReference>
<comment type="catalytic activity">
    <reaction evidence="8">
        <text>a 6-O-methyl-2'-deoxyguanosine in DNA + L-cysteinyl-[protein] = S-methyl-L-cysteinyl-[protein] + a 2'-deoxyguanosine in DNA</text>
        <dbReference type="Rhea" id="RHEA:24000"/>
        <dbReference type="Rhea" id="RHEA-COMP:10131"/>
        <dbReference type="Rhea" id="RHEA-COMP:10132"/>
        <dbReference type="Rhea" id="RHEA-COMP:11367"/>
        <dbReference type="Rhea" id="RHEA-COMP:11368"/>
        <dbReference type="ChEBI" id="CHEBI:29950"/>
        <dbReference type="ChEBI" id="CHEBI:82612"/>
        <dbReference type="ChEBI" id="CHEBI:85445"/>
        <dbReference type="ChEBI" id="CHEBI:85448"/>
        <dbReference type="EC" id="2.1.1.63"/>
    </reaction>
</comment>
<dbReference type="GO" id="GO:0032259">
    <property type="term" value="P:methylation"/>
    <property type="evidence" value="ECO:0007669"/>
    <property type="project" value="UniProtKB-KW"/>
</dbReference>